<evidence type="ECO:0000313" key="3">
    <source>
        <dbReference type="Proteomes" id="UP001314241"/>
    </source>
</evidence>
<dbReference type="Pfam" id="PF00535">
    <property type="entry name" value="Glycos_transf_2"/>
    <property type="match status" value="1"/>
</dbReference>
<dbReference type="GO" id="GO:0047355">
    <property type="term" value="F:CDP-glycerol glycerophosphotransferase activity"/>
    <property type="evidence" value="ECO:0007669"/>
    <property type="project" value="UniProtKB-EC"/>
</dbReference>
<dbReference type="PANTHER" id="PTHR22916:SF3">
    <property type="entry name" value="UDP-GLCNAC:BETAGAL BETA-1,3-N-ACETYLGLUCOSAMINYLTRANSFERASE-LIKE PROTEIN 1"/>
    <property type="match status" value="1"/>
</dbReference>
<dbReference type="EMBL" id="CAWVOH010000001">
    <property type="protein sequence ID" value="CAK8054088.1"/>
    <property type="molecule type" value="Genomic_DNA"/>
</dbReference>
<gene>
    <name evidence="2" type="ORF">R54876_GBNLAHCA_00648</name>
</gene>
<dbReference type="Proteomes" id="UP001314241">
    <property type="component" value="Unassembled WGS sequence"/>
</dbReference>
<dbReference type="InterPro" id="IPR001173">
    <property type="entry name" value="Glyco_trans_2-like"/>
</dbReference>
<organism evidence="2 3">
    <name type="scientific">Eupransor demetentiae</name>
    <dbReference type="NCBI Taxonomy" id="3109584"/>
    <lineage>
        <taxon>Bacteria</taxon>
        <taxon>Bacillati</taxon>
        <taxon>Bacillota</taxon>
        <taxon>Bacilli</taxon>
        <taxon>Lactobacillales</taxon>
        <taxon>Lactobacillaceae</taxon>
        <taxon>Eupransor</taxon>
    </lineage>
</organism>
<dbReference type="InterPro" id="IPR029044">
    <property type="entry name" value="Nucleotide-diphossugar_trans"/>
</dbReference>
<comment type="caution">
    <text evidence="2">The sequence shown here is derived from an EMBL/GenBank/DDBJ whole genome shotgun (WGS) entry which is preliminary data.</text>
</comment>
<sequence>MPKFSIITPLYNVADYVGTAIQSVLGQDFQDWEMILVDDGSTDDSLAYVQNIAEQDARIKVISQKNQGVAATRNRGIAAAQGDYLLFLDPDDSYKTTLLAKLNQAIEGAAKPLDLLVFDYESYRLEDGQRVFLEKSNYDHALTSSGDMCWNKAYRREFWLATGLCFPSQIANEDTAMIPVLVALAQTWQKLDLIGYEYRRERPGALTMHEQQAANQIHEQLLSWRLLRSNLLAHQDKMLAQRRTIAFHGAAGSGFLLLQKAYLLANREAIEAFTHDLNQHQLYRAFWRPFNRRYLLAAIFVKLSKIKFFQASVLWYLGHVKH</sequence>
<dbReference type="SUPFAM" id="SSF53448">
    <property type="entry name" value="Nucleotide-diphospho-sugar transferases"/>
    <property type="match status" value="1"/>
</dbReference>
<name>A0ABP0EPC2_9LACO</name>
<evidence type="ECO:0000259" key="1">
    <source>
        <dbReference type="Pfam" id="PF00535"/>
    </source>
</evidence>
<accession>A0ABP0EPC2</accession>
<reference evidence="2 3" key="1">
    <citation type="submission" date="2024-01" db="EMBL/GenBank/DDBJ databases">
        <authorList>
            <person name="Botero Cardona J."/>
        </authorList>
    </citation>
    <scope>NUCLEOTIDE SEQUENCE [LARGE SCALE GENOMIC DNA]</scope>
    <source>
        <strain evidence="2 3">LMG 33000</strain>
    </source>
</reference>
<dbReference type="PANTHER" id="PTHR22916">
    <property type="entry name" value="GLYCOSYLTRANSFERASE"/>
    <property type="match status" value="1"/>
</dbReference>
<proteinExistence type="predicted"/>
<feature type="domain" description="Glycosyltransferase 2-like" evidence="1">
    <location>
        <begin position="5"/>
        <end position="108"/>
    </location>
</feature>
<protein>
    <submittedName>
        <fullName evidence="2">GT2 family (WcaE)</fullName>
        <ecNumber evidence="2">2.7.8.12</ecNumber>
    </submittedName>
</protein>
<dbReference type="RefSeq" id="WP_349641630.1">
    <property type="nucleotide sequence ID" value="NZ_CAWVOH010000001.1"/>
</dbReference>
<evidence type="ECO:0000313" key="2">
    <source>
        <dbReference type="EMBL" id="CAK8054088.1"/>
    </source>
</evidence>
<keyword evidence="3" id="KW-1185">Reference proteome</keyword>
<dbReference type="EC" id="2.7.8.12" evidence="2"/>
<dbReference type="Gene3D" id="3.90.550.10">
    <property type="entry name" value="Spore Coat Polysaccharide Biosynthesis Protein SpsA, Chain A"/>
    <property type="match status" value="1"/>
</dbReference>
<dbReference type="CDD" id="cd00761">
    <property type="entry name" value="Glyco_tranf_GTA_type"/>
    <property type="match status" value="1"/>
</dbReference>
<keyword evidence="2" id="KW-0808">Transferase</keyword>